<dbReference type="OrthoDB" id="9794157at2"/>
<gene>
    <name evidence="2" type="ORF">SAMN04488052_101414</name>
</gene>
<sequence length="220" mass="23456">MSSARDRILGKIRSSLGRTTAPDAATASSSRLAALGNDTSPRPVWDDDDLSRFLRCFEAAAATWARVDTVADVGGAVATYLADKPAGNTVHLAPHRLLESVSWPDSLDTAQATHGREALVGVSVADLGVAETGSLVLLSGADTPTTLNFLPDYHIVLLRADAVVPHFEDVWALMRERDGFPPRSFNFITGPSRTADVEQTLQLGAHGPRSLHLILVSAHD</sequence>
<feature type="domain" description="LUD" evidence="1">
    <location>
        <begin position="117"/>
        <end position="216"/>
    </location>
</feature>
<dbReference type="Gene3D" id="3.40.50.10420">
    <property type="entry name" value="NagB/RpiA/CoA transferase-like"/>
    <property type="match status" value="1"/>
</dbReference>
<dbReference type="InterPro" id="IPR003741">
    <property type="entry name" value="LUD_dom"/>
</dbReference>
<dbReference type="AlphaFoldDB" id="A0A1H8Q8J7"/>
<dbReference type="InterPro" id="IPR037171">
    <property type="entry name" value="NagB/RpiA_transferase-like"/>
</dbReference>
<dbReference type="RefSeq" id="WP_091639495.1">
    <property type="nucleotide sequence ID" value="NZ_FOEG01000001.1"/>
</dbReference>
<dbReference type="PANTHER" id="PTHR43682:SF1">
    <property type="entry name" value="LACTATE UTILIZATION PROTEIN C"/>
    <property type="match status" value="1"/>
</dbReference>
<organism evidence="2 3">
    <name type="scientific">Aquisalimonas asiatica</name>
    <dbReference type="NCBI Taxonomy" id="406100"/>
    <lineage>
        <taxon>Bacteria</taxon>
        <taxon>Pseudomonadati</taxon>
        <taxon>Pseudomonadota</taxon>
        <taxon>Gammaproteobacteria</taxon>
        <taxon>Chromatiales</taxon>
        <taxon>Ectothiorhodospiraceae</taxon>
        <taxon>Aquisalimonas</taxon>
    </lineage>
</organism>
<dbReference type="PANTHER" id="PTHR43682">
    <property type="entry name" value="LACTATE UTILIZATION PROTEIN C"/>
    <property type="match status" value="1"/>
</dbReference>
<dbReference type="SUPFAM" id="SSF100950">
    <property type="entry name" value="NagB/RpiA/CoA transferase-like"/>
    <property type="match status" value="1"/>
</dbReference>
<evidence type="ECO:0000313" key="3">
    <source>
        <dbReference type="Proteomes" id="UP000199657"/>
    </source>
</evidence>
<dbReference type="Pfam" id="PF02589">
    <property type="entry name" value="LUD_dom"/>
    <property type="match status" value="1"/>
</dbReference>
<dbReference type="STRING" id="406100.SAMN04488052_101414"/>
<dbReference type="InterPro" id="IPR024185">
    <property type="entry name" value="FTHF_cligase-like_sf"/>
</dbReference>
<keyword evidence="3" id="KW-1185">Reference proteome</keyword>
<evidence type="ECO:0000313" key="2">
    <source>
        <dbReference type="EMBL" id="SEO50386.1"/>
    </source>
</evidence>
<dbReference type="Proteomes" id="UP000199657">
    <property type="component" value="Unassembled WGS sequence"/>
</dbReference>
<dbReference type="EMBL" id="FOEG01000001">
    <property type="protein sequence ID" value="SEO50386.1"/>
    <property type="molecule type" value="Genomic_DNA"/>
</dbReference>
<accession>A0A1H8Q8J7</accession>
<protein>
    <submittedName>
        <fullName evidence="2">L-lactate dehydrogenase complex protein LldG</fullName>
    </submittedName>
</protein>
<name>A0A1H8Q8J7_9GAMM</name>
<reference evidence="2 3" key="1">
    <citation type="submission" date="2016-10" db="EMBL/GenBank/DDBJ databases">
        <authorList>
            <person name="de Groot N.N."/>
        </authorList>
    </citation>
    <scope>NUCLEOTIDE SEQUENCE [LARGE SCALE GENOMIC DNA]</scope>
    <source>
        <strain evidence="2 3">CGMCC 1.6291</strain>
    </source>
</reference>
<evidence type="ECO:0000259" key="1">
    <source>
        <dbReference type="Pfam" id="PF02589"/>
    </source>
</evidence>
<proteinExistence type="predicted"/>